<protein>
    <submittedName>
        <fullName evidence="4">N-acetyltransferase</fullName>
    </submittedName>
</protein>
<dbReference type="PANTHER" id="PTHR43877">
    <property type="entry name" value="AMINOALKYLPHOSPHONATE N-ACETYLTRANSFERASE-RELATED-RELATED"/>
    <property type="match status" value="1"/>
</dbReference>
<dbReference type="SUPFAM" id="SSF55729">
    <property type="entry name" value="Acyl-CoA N-acyltransferases (Nat)"/>
    <property type="match status" value="1"/>
</dbReference>
<evidence type="ECO:0000313" key="5">
    <source>
        <dbReference type="Proteomes" id="UP000324974"/>
    </source>
</evidence>
<dbReference type="InterPro" id="IPR050832">
    <property type="entry name" value="Bact_Acetyltransf"/>
</dbReference>
<dbReference type="RefSeq" id="WP_149109995.1">
    <property type="nucleotide sequence ID" value="NZ_CP042425.1"/>
</dbReference>
<dbReference type="Pfam" id="PF00583">
    <property type="entry name" value="Acetyltransf_1"/>
    <property type="match status" value="1"/>
</dbReference>
<keyword evidence="1 4" id="KW-0808">Transferase</keyword>
<feature type="domain" description="N-acetyltransferase" evidence="3">
    <location>
        <begin position="4"/>
        <end position="163"/>
    </location>
</feature>
<proteinExistence type="predicted"/>
<dbReference type="EMBL" id="CP042425">
    <property type="protein sequence ID" value="QEL15156.1"/>
    <property type="molecule type" value="Genomic_DNA"/>
</dbReference>
<dbReference type="GO" id="GO:0016747">
    <property type="term" value="F:acyltransferase activity, transferring groups other than amino-acyl groups"/>
    <property type="evidence" value="ECO:0007669"/>
    <property type="project" value="InterPro"/>
</dbReference>
<dbReference type="Gene3D" id="3.40.630.30">
    <property type="match status" value="1"/>
</dbReference>
<dbReference type="InterPro" id="IPR000182">
    <property type="entry name" value="GNAT_dom"/>
</dbReference>
<organism evidence="4 5">
    <name type="scientific">Limnoglobus roseus</name>
    <dbReference type="NCBI Taxonomy" id="2598579"/>
    <lineage>
        <taxon>Bacteria</taxon>
        <taxon>Pseudomonadati</taxon>
        <taxon>Planctomycetota</taxon>
        <taxon>Planctomycetia</taxon>
        <taxon>Gemmatales</taxon>
        <taxon>Gemmataceae</taxon>
        <taxon>Limnoglobus</taxon>
    </lineage>
</organism>
<keyword evidence="2" id="KW-0012">Acyltransferase</keyword>
<accession>A0A5C1AAV9</accession>
<reference evidence="5" key="1">
    <citation type="submission" date="2019-08" db="EMBL/GenBank/DDBJ databases">
        <title>Limnoglobus roseus gen. nov., sp. nov., a novel freshwater planctomycete with a giant genome from the family Gemmataceae.</title>
        <authorList>
            <person name="Kulichevskaya I.S."/>
            <person name="Naumoff D.G."/>
            <person name="Miroshnikov K."/>
            <person name="Ivanova A."/>
            <person name="Philippov D.A."/>
            <person name="Hakobyan A."/>
            <person name="Rijpstra I.C."/>
            <person name="Sinninghe Damste J.S."/>
            <person name="Liesack W."/>
            <person name="Dedysh S.N."/>
        </authorList>
    </citation>
    <scope>NUCLEOTIDE SEQUENCE [LARGE SCALE GENOMIC DNA]</scope>
    <source>
        <strain evidence="5">PX52</strain>
    </source>
</reference>
<dbReference type="CDD" id="cd04301">
    <property type="entry name" value="NAT_SF"/>
    <property type="match status" value="1"/>
</dbReference>
<sequence>MPNLTIRPANLADAAVIAEYNRRLAWESEHVRLDEAVLLAGVTAGLEDPHKGFYTVAERGGEVVGQTLVTFEWSDWRNGWFWWIQSVYVREDARRGGVFRALYQHVQERATADPTVIGLRLYVEADNARAKQTYRSLGMTDTSYGLLEIYPLPGRAKHLGGLD</sequence>
<evidence type="ECO:0000259" key="3">
    <source>
        <dbReference type="PROSITE" id="PS51186"/>
    </source>
</evidence>
<name>A0A5C1AAV9_9BACT</name>
<dbReference type="Proteomes" id="UP000324974">
    <property type="component" value="Chromosome"/>
</dbReference>
<dbReference type="AlphaFoldDB" id="A0A5C1AAV9"/>
<evidence type="ECO:0000313" key="4">
    <source>
        <dbReference type="EMBL" id="QEL15156.1"/>
    </source>
</evidence>
<dbReference type="PROSITE" id="PS51186">
    <property type="entry name" value="GNAT"/>
    <property type="match status" value="1"/>
</dbReference>
<dbReference type="KEGG" id="lrs:PX52LOC_02066"/>
<dbReference type="OrthoDB" id="9805924at2"/>
<dbReference type="InterPro" id="IPR016181">
    <property type="entry name" value="Acyl_CoA_acyltransferase"/>
</dbReference>
<gene>
    <name evidence="4" type="ORF">PX52LOC_02066</name>
</gene>
<evidence type="ECO:0000256" key="1">
    <source>
        <dbReference type="ARBA" id="ARBA00022679"/>
    </source>
</evidence>
<evidence type="ECO:0000256" key="2">
    <source>
        <dbReference type="ARBA" id="ARBA00023315"/>
    </source>
</evidence>
<keyword evidence="5" id="KW-1185">Reference proteome</keyword>